<comment type="caution">
    <text evidence="2">The sequence shown here is derived from an EMBL/GenBank/DDBJ whole genome shotgun (WGS) entry which is preliminary data.</text>
</comment>
<dbReference type="Proteomes" id="UP001174694">
    <property type="component" value="Unassembled WGS sequence"/>
</dbReference>
<feature type="region of interest" description="Disordered" evidence="1">
    <location>
        <begin position="317"/>
        <end position="343"/>
    </location>
</feature>
<dbReference type="InterPro" id="IPR029058">
    <property type="entry name" value="AB_hydrolase_fold"/>
</dbReference>
<keyword evidence="3" id="KW-1185">Reference proteome</keyword>
<evidence type="ECO:0000256" key="1">
    <source>
        <dbReference type="SAM" id="MobiDB-lite"/>
    </source>
</evidence>
<sequence>MQRWPAARLSIRSPCTLKPRRLLSSAAAAHVESISVPCASSGSVTVSLHNVSHHPSSAPLLVYLPPFSLPASEGLAGLPPLFHPYPTAAIHYRWPDTAKALESLSSGRLLQWPTPLHDTLFGYDWILNNLSRPGLQRRDIYVCGSHLGAGLAATLALTESHPHQSMAVRGLLAYNGIYDWTSFLPDHPVNRARSHGLDALEGADLPEEGSAFGYLRQLMPVLFGTPSNLFDPFASAVLLFRTAGMLVPESFTASSPNLPPSLLDAIDELSGEPLHGDDGTVPGVDVETAPKAPRRGYLAFPPRQSSLRIPEALLLHESAAPPPPPGSWRRRRRSMKKARAGRNDFESQAAELAGLMRRSIDKLELRERMKWDDEFDGWEGEAQRRVRVGDVGRVGDGGFELGEKGEEMAREWLEEKLGSG</sequence>
<organism evidence="2 3">
    <name type="scientific">Pleurostoma richardsiae</name>
    <dbReference type="NCBI Taxonomy" id="41990"/>
    <lineage>
        <taxon>Eukaryota</taxon>
        <taxon>Fungi</taxon>
        <taxon>Dikarya</taxon>
        <taxon>Ascomycota</taxon>
        <taxon>Pezizomycotina</taxon>
        <taxon>Sordariomycetes</taxon>
        <taxon>Sordariomycetidae</taxon>
        <taxon>Calosphaeriales</taxon>
        <taxon>Pleurostomataceae</taxon>
        <taxon>Pleurostoma</taxon>
    </lineage>
</organism>
<feature type="compositionally biased region" description="Basic residues" evidence="1">
    <location>
        <begin position="328"/>
        <end position="340"/>
    </location>
</feature>
<keyword evidence="2" id="KW-0675">Receptor</keyword>
<dbReference type="SUPFAM" id="SSF53474">
    <property type="entry name" value="alpha/beta-Hydrolases"/>
    <property type="match status" value="1"/>
</dbReference>
<name>A0AA38VHT6_9PEZI</name>
<reference evidence="2" key="1">
    <citation type="submission" date="2022-07" db="EMBL/GenBank/DDBJ databases">
        <title>Fungi with potential for degradation of polypropylene.</title>
        <authorList>
            <person name="Gostincar C."/>
        </authorList>
    </citation>
    <scope>NUCLEOTIDE SEQUENCE</scope>
    <source>
        <strain evidence="2">EXF-13308</strain>
    </source>
</reference>
<dbReference type="EMBL" id="JANBVO010000053">
    <property type="protein sequence ID" value="KAJ9133076.1"/>
    <property type="molecule type" value="Genomic_DNA"/>
</dbReference>
<accession>A0AA38VHT6</accession>
<dbReference type="AlphaFoldDB" id="A0AA38VHT6"/>
<protein>
    <submittedName>
        <fullName evidence="2">Leukaemia virus receptor (BLVR) domain-containing protein</fullName>
    </submittedName>
</protein>
<gene>
    <name evidence="2" type="ORF">NKR23_g10957</name>
</gene>
<evidence type="ECO:0000313" key="3">
    <source>
        <dbReference type="Proteomes" id="UP001174694"/>
    </source>
</evidence>
<evidence type="ECO:0000313" key="2">
    <source>
        <dbReference type="EMBL" id="KAJ9133076.1"/>
    </source>
</evidence>
<proteinExistence type="predicted"/>
<dbReference type="Gene3D" id="3.40.50.1820">
    <property type="entry name" value="alpha/beta hydrolase"/>
    <property type="match status" value="1"/>
</dbReference>